<evidence type="ECO:0000313" key="2">
    <source>
        <dbReference type="EMBL" id="ERJ12180.1"/>
    </source>
</evidence>
<dbReference type="STRING" id="1033810.HLPCO_001707"/>
<dbReference type="SUPFAM" id="SSF56112">
    <property type="entry name" value="Protein kinase-like (PK-like)"/>
    <property type="match status" value="1"/>
</dbReference>
<dbReference type="OrthoDB" id="2932541at2"/>
<gene>
    <name evidence="2" type="ORF">HLPCO_001707</name>
</gene>
<dbReference type="Pfam" id="PF01636">
    <property type="entry name" value="APH"/>
    <property type="match status" value="1"/>
</dbReference>
<evidence type="ECO:0000259" key="1">
    <source>
        <dbReference type="Pfam" id="PF01636"/>
    </source>
</evidence>
<dbReference type="InterPro" id="IPR051678">
    <property type="entry name" value="AGP_Transferase"/>
</dbReference>
<proteinExistence type="predicted"/>
<sequence>MNDSLDWNRWCEVFQDIDYFKPLINRIFIQEQLGDVRQIENVTKGTNAVFKVNDFIVKIFVPDEVKLWKEDDFNTEQSSITRAMNLGVRTPRLVTAGSITDNYVWKYMVLEFIDANEVGKIRIKLNQEQKIKFANDFSNIVNRLNKTPNYMYCNQSIKERVINGGRWEQANMRVQKELKRELENIDLSESVYVHGDLTAENVMMNQSGDVYIIDFADSTIAPSYYEYPPILFDLFDCDKVMIKAFFKNKEKVVDLVYKGLLIHDFGGDFAKLLLKKYKNKSLKELDSLYELKELIQFILV</sequence>
<dbReference type="InterPro" id="IPR011009">
    <property type="entry name" value="Kinase-like_dom_sf"/>
</dbReference>
<dbReference type="GO" id="GO:0004672">
    <property type="term" value="F:protein kinase activity"/>
    <property type="evidence" value="ECO:0007669"/>
    <property type="project" value="InterPro"/>
</dbReference>
<dbReference type="InterPro" id="IPR016259">
    <property type="entry name" value="Hygromycin-B_Kinase"/>
</dbReference>
<accession>F7PTL6</accession>
<reference evidence="2 3" key="2">
    <citation type="journal article" date="2013" name="PLoS ONE">
        <title>INDIGO - INtegrated Data Warehouse of MIcrobial GenOmes with Examples from the Red Sea Extremophiles.</title>
        <authorList>
            <person name="Alam I."/>
            <person name="Antunes A."/>
            <person name="Kamau A.A."/>
            <person name="Ba Alawi W."/>
            <person name="Kalkatawi M."/>
            <person name="Stingl U."/>
            <person name="Bajic V.B."/>
        </authorList>
    </citation>
    <scope>NUCLEOTIDE SEQUENCE [LARGE SCALE GENOMIC DNA]</scope>
    <source>
        <strain evidence="2 3">SSD-17B</strain>
    </source>
</reference>
<dbReference type="PIRSF" id="PIRSF000707">
    <property type="entry name" value="Hygromycin-B_kinase"/>
    <property type="match status" value="1"/>
</dbReference>
<protein>
    <submittedName>
        <fullName evidence="2">Tyrosine kinase protein</fullName>
    </submittedName>
</protein>
<name>F7PTL6_9MOLU</name>
<dbReference type="eggNOG" id="ENOG5033TZQ">
    <property type="taxonomic scope" value="Bacteria"/>
</dbReference>
<dbReference type="Proteomes" id="UP000005707">
    <property type="component" value="Unassembled WGS sequence"/>
</dbReference>
<dbReference type="Gene3D" id="1.10.510.10">
    <property type="entry name" value="Transferase(Phosphotransferase) domain 1"/>
    <property type="match status" value="1"/>
</dbReference>
<keyword evidence="2" id="KW-0418">Kinase</keyword>
<dbReference type="PROSITE" id="PS00109">
    <property type="entry name" value="PROTEIN_KINASE_TYR"/>
    <property type="match status" value="1"/>
</dbReference>
<keyword evidence="2" id="KW-0808">Transferase</keyword>
<comment type="caution">
    <text evidence="2">The sequence shown here is derived from an EMBL/GenBank/DDBJ whole genome shotgun (WGS) entry which is preliminary data.</text>
</comment>
<dbReference type="EMBL" id="AFNU02000005">
    <property type="protein sequence ID" value="ERJ12180.1"/>
    <property type="molecule type" value="Genomic_DNA"/>
</dbReference>
<reference evidence="2 3" key="1">
    <citation type="journal article" date="2011" name="J. Bacteriol.">
        <title>Genome sequence of Haloplasma contractile, an unusual contractile bacterium from a deep-sea anoxic brine lake.</title>
        <authorList>
            <person name="Antunes A."/>
            <person name="Alam I."/>
            <person name="El Dorry H."/>
            <person name="Siam R."/>
            <person name="Robertson A."/>
            <person name="Bajic V.B."/>
            <person name="Stingl U."/>
        </authorList>
    </citation>
    <scope>NUCLEOTIDE SEQUENCE [LARGE SCALE GENOMIC DNA]</scope>
    <source>
        <strain evidence="2 3">SSD-17B</strain>
    </source>
</reference>
<dbReference type="PANTHER" id="PTHR21310:SF15">
    <property type="entry name" value="AMINOGLYCOSIDE PHOSPHOTRANSFERASE DOMAIN-CONTAINING PROTEIN"/>
    <property type="match status" value="1"/>
</dbReference>
<keyword evidence="3" id="KW-1185">Reference proteome</keyword>
<organism evidence="2 3">
    <name type="scientific">Haloplasma contractile SSD-17B</name>
    <dbReference type="NCBI Taxonomy" id="1033810"/>
    <lineage>
        <taxon>Bacteria</taxon>
        <taxon>Bacillati</taxon>
        <taxon>Mycoplasmatota</taxon>
        <taxon>Mollicutes</taxon>
        <taxon>Haloplasmatales</taxon>
        <taxon>Haloplasmataceae</taxon>
        <taxon>Haloplasma</taxon>
    </lineage>
</organism>
<dbReference type="RefSeq" id="WP_008825181.1">
    <property type="nucleotide sequence ID" value="NZ_AFNU02000005.1"/>
</dbReference>
<dbReference type="PANTHER" id="PTHR21310">
    <property type="entry name" value="AMINOGLYCOSIDE PHOSPHOTRANSFERASE-RELATED-RELATED"/>
    <property type="match status" value="1"/>
</dbReference>
<dbReference type="InterPro" id="IPR002575">
    <property type="entry name" value="Aminoglycoside_PTrfase"/>
</dbReference>
<dbReference type="AlphaFoldDB" id="F7PTL6"/>
<feature type="domain" description="Aminoglycoside phosphotransferase" evidence="1">
    <location>
        <begin position="47"/>
        <end position="226"/>
    </location>
</feature>
<evidence type="ECO:0000313" key="3">
    <source>
        <dbReference type="Proteomes" id="UP000005707"/>
    </source>
</evidence>
<dbReference type="InParanoid" id="F7PTL6"/>
<dbReference type="InterPro" id="IPR008266">
    <property type="entry name" value="Tyr_kinase_AS"/>
</dbReference>